<dbReference type="AlphaFoldDB" id="A0A175YB93"/>
<accession>A0A175YB93</accession>
<evidence type="ECO:0000313" key="2">
    <source>
        <dbReference type="Proteomes" id="UP000077755"/>
    </source>
</evidence>
<dbReference type="Gramene" id="KZM80560">
    <property type="protein sequence ID" value="KZM80560"/>
    <property type="gene ID" value="DCAR_032128"/>
</dbReference>
<protein>
    <submittedName>
        <fullName evidence="1">Uncharacterized protein</fullName>
    </submittedName>
</protein>
<sequence>MNGVAGGMEVVEGFVGVAVGIYKEKEGWWLADAGNTGGWGEEAETEMESIVGYHVIRPAEEQSRSERCGTSLSHLLFSPKSSPLLTPQQISSRIRITIASTRNKTWPLDVAQELKAYNRDGVYQEHGDSLSIG</sequence>
<reference evidence="1" key="1">
    <citation type="journal article" date="2016" name="Nat. Genet.">
        <title>A high-quality carrot genome assembly provides new insights into carotenoid accumulation and asterid genome evolution.</title>
        <authorList>
            <person name="Iorizzo M."/>
            <person name="Ellison S."/>
            <person name="Senalik D."/>
            <person name="Zeng P."/>
            <person name="Satapoomin P."/>
            <person name="Huang J."/>
            <person name="Bowman M."/>
            <person name="Iovene M."/>
            <person name="Sanseverino W."/>
            <person name="Cavagnaro P."/>
            <person name="Yildiz M."/>
            <person name="Macko-Podgorni A."/>
            <person name="Moranska E."/>
            <person name="Grzebelus E."/>
            <person name="Grzebelus D."/>
            <person name="Ashrafi H."/>
            <person name="Zheng Z."/>
            <person name="Cheng S."/>
            <person name="Spooner D."/>
            <person name="Van Deynze A."/>
            <person name="Simon P."/>
        </authorList>
    </citation>
    <scope>NUCLEOTIDE SEQUENCE</scope>
    <source>
        <tissue evidence="1">Leaf</tissue>
    </source>
</reference>
<organism evidence="1 2">
    <name type="scientific">Daucus carota subsp. sativus</name>
    <name type="common">Carrot</name>
    <dbReference type="NCBI Taxonomy" id="79200"/>
    <lineage>
        <taxon>Eukaryota</taxon>
        <taxon>Viridiplantae</taxon>
        <taxon>Streptophyta</taxon>
        <taxon>Embryophyta</taxon>
        <taxon>Tracheophyta</taxon>
        <taxon>Spermatophyta</taxon>
        <taxon>Magnoliopsida</taxon>
        <taxon>eudicotyledons</taxon>
        <taxon>Gunneridae</taxon>
        <taxon>Pentapetalae</taxon>
        <taxon>asterids</taxon>
        <taxon>campanulids</taxon>
        <taxon>Apiales</taxon>
        <taxon>Apiaceae</taxon>
        <taxon>Apioideae</taxon>
        <taxon>Scandiceae</taxon>
        <taxon>Daucinae</taxon>
        <taxon>Daucus</taxon>
        <taxon>Daucus sect. Daucus</taxon>
    </lineage>
</organism>
<gene>
    <name evidence="1" type="ORF">DCAR_0205256</name>
</gene>
<evidence type="ECO:0000313" key="1">
    <source>
        <dbReference type="EMBL" id="WOG86059.1"/>
    </source>
</evidence>
<dbReference type="EMBL" id="CP093344">
    <property type="protein sequence ID" value="WOG86059.1"/>
    <property type="molecule type" value="Genomic_DNA"/>
</dbReference>
<reference evidence="1" key="2">
    <citation type="submission" date="2022-03" db="EMBL/GenBank/DDBJ databases">
        <title>Draft title - Genomic analysis of global carrot germplasm unveils the trajectory of domestication and the origin of high carotenoid orange carrot.</title>
        <authorList>
            <person name="Iorizzo M."/>
            <person name="Ellison S."/>
            <person name="Senalik D."/>
            <person name="Macko-Podgorni A."/>
            <person name="Grzebelus D."/>
            <person name="Bostan H."/>
            <person name="Rolling W."/>
            <person name="Curaba J."/>
            <person name="Simon P."/>
        </authorList>
    </citation>
    <scope>NUCLEOTIDE SEQUENCE</scope>
    <source>
        <tissue evidence="1">Leaf</tissue>
    </source>
</reference>
<proteinExistence type="predicted"/>
<name>A0A175YB93_DAUCS</name>
<dbReference type="Proteomes" id="UP000077755">
    <property type="component" value="Chromosome 2"/>
</dbReference>
<keyword evidence="2" id="KW-1185">Reference proteome</keyword>